<name>B8FTU2_DESHD</name>
<dbReference type="KEGG" id="dhd:Dhaf_4176"/>
<organism evidence="1 2">
    <name type="scientific">Desulfitobacterium hafniense (strain DSM 10664 / DCB-2)</name>
    <dbReference type="NCBI Taxonomy" id="272564"/>
    <lineage>
        <taxon>Bacteria</taxon>
        <taxon>Bacillati</taxon>
        <taxon>Bacillota</taxon>
        <taxon>Clostridia</taxon>
        <taxon>Eubacteriales</taxon>
        <taxon>Desulfitobacteriaceae</taxon>
        <taxon>Desulfitobacterium</taxon>
    </lineage>
</organism>
<gene>
    <name evidence="1" type="ordered locus">Dhaf_4176</name>
</gene>
<dbReference type="Proteomes" id="UP000007726">
    <property type="component" value="Chromosome"/>
</dbReference>
<dbReference type="HOGENOM" id="CLU_639188_0_0_9"/>
<sequence length="353" mass="39824">MNIVHIASHMGNGAGKAIGGMAILGKMSGENTHRIVLLDTPQKLNHIVRCRNAGVEVVEYDKIQMVIADADVVVLNWWGGKLMDSFLEEFPDVPCRVVLWSHKNGYFDPPLPDLLINECDYLLATSPLTLENPNWCRNASLVYGCGDFQPELVLPKNDYALIQDRFTIGYVGSPSYKKLPPDYLDYCNSVIRQIPNCHFILAGETTTELQSDILRCGMERYFTLAGWVSNVDALLRTFDVFGYLLHPHTFATTENAVLEAMAAAVPTVISRDPLGMYLLEDRVSGFLVGSPEEYGSIMRELYESETLRKLMGQAGRIRTIQTYRPSENFERFNIACSLVAQMEKRVHSFRRKE</sequence>
<dbReference type="AlphaFoldDB" id="B8FTU2"/>
<evidence type="ECO:0000313" key="2">
    <source>
        <dbReference type="Proteomes" id="UP000007726"/>
    </source>
</evidence>
<dbReference type="GO" id="GO:0016740">
    <property type="term" value="F:transferase activity"/>
    <property type="evidence" value="ECO:0007669"/>
    <property type="project" value="UniProtKB-KW"/>
</dbReference>
<dbReference type="Pfam" id="PF13692">
    <property type="entry name" value="Glyco_trans_1_4"/>
    <property type="match status" value="1"/>
</dbReference>
<proteinExistence type="predicted"/>
<dbReference type="EMBL" id="CP001336">
    <property type="protein sequence ID" value="ACL22184.1"/>
    <property type="molecule type" value="Genomic_DNA"/>
</dbReference>
<dbReference type="CDD" id="cd03801">
    <property type="entry name" value="GT4_PimA-like"/>
    <property type="match status" value="1"/>
</dbReference>
<accession>B8FTU2</accession>
<protein>
    <submittedName>
        <fullName evidence="1">Glycosyl transferase group 1</fullName>
    </submittedName>
</protein>
<dbReference type="CAZy" id="GT4">
    <property type="family name" value="Glycosyltransferase Family 4"/>
</dbReference>
<reference evidence="1 2" key="1">
    <citation type="journal article" date="2012" name="BMC Microbiol.">
        <title>Genome sequence of Desulfitobacterium hafniense DCB-2, a Gram-positive anaerobe capable of dehalogenation and metal reduction.</title>
        <authorList>
            <person name="Kim S.H."/>
            <person name="Harzman C."/>
            <person name="Davis J.K."/>
            <person name="Hutcheson R."/>
            <person name="Broderick J.B."/>
            <person name="Marsh T.L."/>
            <person name="Tiedje J.M."/>
        </authorList>
    </citation>
    <scope>NUCLEOTIDE SEQUENCE [LARGE SCALE GENOMIC DNA]</scope>
    <source>
        <strain evidence="2">DSM 10664 / DCB-2</strain>
    </source>
</reference>
<dbReference type="Gene3D" id="3.40.50.2000">
    <property type="entry name" value="Glycogen Phosphorylase B"/>
    <property type="match status" value="1"/>
</dbReference>
<evidence type="ECO:0000313" key="1">
    <source>
        <dbReference type="EMBL" id="ACL22184.1"/>
    </source>
</evidence>
<dbReference type="SUPFAM" id="SSF53756">
    <property type="entry name" value="UDP-Glycosyltransferase/glycogen phosphorylase"/>
    <property type="match status" value="1"/>
</dbReference>
<dbReference type="RefSeq" id="WP_015945081.1">
    <property type="nucleotide sequence ID" value="NC_011830.1"/>
</dbReference>
<keyword evidence="1" id="KW-0808">Transferase</keyword>